<dbReference type="SUPFAM" id="SSF52172">
    <property type="entry name" value="CheY-like"/>
    <property type="match status" value="1"/>
</dbReference>
<comment type="caution">
    <text evidence="5">The sequence shown here is derived from an EMBL/GenBank/DDBJ whole genome shotgun (WGS) entry which is preliminary data.</text>
</comment>
<dbReference type="OrthoDB" id="9812260at2"/>
<accession>A0A3S0PKB0</accession>
<feature type="modified residue" description="4-aspartylphosphate" evidence="3">
    <location>
        <position position="54"/>
    </location>
</feature>
<keyword evidence="6" id="KW-1185">Reference proteome</keyword>
<dbReference type="EMBL" id="RYYV01000027">
    <property type="protein sequence ID" value="RUL70129.1"/>
    <property type="molecule type" value="Genomic_DNA"/>
</dbReference>
<reference evidence="5 6" key="1">
    <citation type="submission" date="2018-12" db="EMBL/GenBank/DDBJ databases">
        <title>Dyella dinghuensis sp. nov. DHOA06 and Dyella choica sp. nov. 4M-K27, isolated from forest soil.</title>
        <authorList>
            <person name="Qiu L.-H."/>
            <person name="Gao Z.-H."/>
        </authorList>
    </citation>
    <scope>NUCLEOTIDE SEQUENCE [LARGE SCALE GENOMIC DNA]</scope>
    <source>
        <strain evidence="5 6">4M-K27</strain>
    </source>
</reference>
<dbReference type="PANTHER" id="PTHR45339:SF1">
    <property type="entry name" value="HYBRID SIGNAL TRANSDUCTION HISTIDINE KINASE J"/>
    <property type="match status" value="1"/>
</dbReference>
<proteinExistence type="predicted"/>
<keyword evidence="2" id="KW-0902">Two-component regulatory system</keyword>
<dbReference type="PANTHER" id="PTHR45339">
    <property type="entry name" value="HYBRID SIGNAL TRANSDUCTION HISTIDINE KINASE J"/>
    <property type="match status" value="1"/>
</dbReference>
<sequence>MACVLVIEDNKDNRELMVYLLKYFGHRTLAAPDGEAGIDAVAHGQDRPDLIVCDIHMPKMDGYEVAEQLKGNPEYREIPLVAVTSSAMVGDGERILSYGFDGYMTKPIDPATFVKQLEEYMPQDFELAAAPPS</sequence>
<dbReference type="Pfam" id="PF00072">
    <property type="entry name" value="Response_reg"/>
    <property type="match status" value="1"/>
</dbReference>
<dbReference type="Gene3D" id="3.40.50.2300">
    <property type="match status" value="1"/>
</dbReference>
<organism evidence="5 6">
    <name type="scientific">Dyella choica</name>
    <dbReference type="NCBI Taxonomy" id="1927959"/>
    <lineage>
        <taxon>Bacteria</taxon>
        <taxon>Pseudomonadati</taxon>
        <taxon>Pseudomonadota</taxon>
        <taxon>Gammaproteobacteria</taxon>
        <taxon>Lysobacterales</taxon>
        <taxon>Rhodanobacteraceae</taxon>
        <taxon>Dyella</taxon>
    </lineage>
</organism>
<evidence type="ECO:0000256" key="1">
    <source>
        <dbReference type="ARBA" id="ARBA00022553"/>
    </source>
</evidence>
<evidence type="ECO:0000313" key="5">
    <source>
        <dbReference type="EMBL" id="RUL70129.1"/>
    </source>
</evidence>
<evidence type="ECO:0000256" key="2">
    <source>
        <dbReference type="ARBA" id="ARBA00023012"/>
    </source>
</evidence>
<evidence type="ECO:0000313" key="6">
    <source>
        <dbReference type="Proteomes" id="UP000274358"/>
    </source>
</evidence>
<dbReference type="Proteomes" id="UP000274358">
    <property type="component" value="Unassembled WGS sequence"/>
</dbReference>
<dbReference type="InterPro" id="IPR011006">
    <property type="entry name" value="CheY-like_superfamily"/>
</dbReference>
<dbReference type="AlphaFoldDB" id="A0A3S0PKB0"/>
<dbReference type="InterPro" id="IPR001789">
    <property type="entry name" value="Sig_transdc_resp-reg_receiver"/>
</dbReference>
<keyword evidence="1 3" id="KW-0597">Phosphoprotein</keyword>
<dbReference type="SMART" id="SM00448">
    <property type="entry name" value="REC"/>
    <property type="match status" value="1"/>
</dbReference>
<protein>
    <submittedName>
        <fullName evidence="5">Response regulator</fullName>
    </submittedName>
</protein>
<name>A0A3S0PKB0_9GAMM</name>
<gene>
    <name evidence="5" type="ORF">EKH80_21245</name>
</gene>
<dbReference type="PROSITE" id="PS50110">
    <property type="entry name" value="RESPONSE_REGULATORY"/>
    <property type="match status" value="1"/>
</dbReference>
<evidence type="ECO:0000256" key="3">
    <source>
        <dbReference type="PROSITE-ProRule" id="PRU00169"/>
    </source>
</evidence>
<feature type="domain" description="Response regulatory" evidence="4">
    <location>
        <begin position="3"/>
        <end position="121"/>
    </location>
</feature>
<dbReference type="RefSeq" id="WP_126686808.1">
    <property type="nucleotide sequence ID" value="NZ_RYYV01000027.1"/>
</dbReference>
<evidence type="ECO:0000259" key="4">
    <source>
        <dbReference type="PROSITE" id="PS50110"/>
    </source>
</evidence>
<dbReference type="GO" id="GO:0000160">
    <property type="term" value="P:phosphorelay signal transduction system"/>
    <property type="evidence" value="ECO:0007669"/>
    <property type="project" value="UniProtKB-KW"/>
</dbReference>